<evidence type="ECO:0000313" key="2">
    <source>
        <dbReference type="Proteomes" id="UP000190675"/>
    </source>
</evidence>
<gene>
    <name evidence="1" type="ORF">SAMN05444169_4088</name>
</gene>
<name>A0A1M5ML67_9BRAD</name>
<dbReference type="RefSeq" id="WP_154073322.1">
    <property type="nucleotide sequence ID" value="NZ_LT670818.1"/>
</dbReference>
<dbReference type="EMBL" id="LT670818">
    <property type="protein sequence ID" value="SHG77947.1"/>
    <property type="molecule type" value="Genomic_DNA"/>
</dbReference>
<sequence>MNSLTETMPMVAMAITRTTMKDRLFTACYLASTAVAMIGWLSAFGWATVAVAKWLLA</sequence>
<reference evidence="1 2" key="1">
    <citation type="submission" date="2016-11" db="EMBL/GenBank/DDBJ databases">
        <authorList>
            <person name="Jaros S."/>
            <person name="Januszkiewicz K."/>
            <person name="Wedrychowicz H."/>
        </authorList>
    </citation>
    <scope>NUCLEOTIDE SEQUENCE [LARGE SCALE GENOMIC DNA]</scope>
    <source>
        <strain evidence="1 2">GAS242</strain>
    </source>
</reference>
<dbReference type="Proteomes" id="UP000190675">
    <property type="component" value="Chromosome I"/>
</dbReference>
<evidence type="ECO:0000313" key="1">
    <source>
        <dbReference type="EMBL" id="SHG77947.1"/>
    </source>
</evidence>
<accession>A0A1M5ML67</accession>
<proteinExistence type="predicted"/>
<dbReference type="AlphaFoldDB" id="A0A1M5ML67"/>
<organism evidence="1 2">
    <name type="scientific">Bradyrhizobium erythrophlei</name>
    <dbReference type="NCBI Taxonomy" id="1437360"/>
    <lineage>
        <taxon>Bacteria</taxon>
        <taxon>Pseudomonadati</taxon>
        <taxon>Pseudomonadota</taxon>
        <taxon>Alphaproteobacteria</taxon>
        <taxon>Hyphomicrobiales</taxon>
        <taxon>Nitrobacteraceae</taxon>
        <taxon>Bradyrhizobium</taxon>
    </lineage>
</organism>
<dbReference type="OrthoDB" id="8241609at2"/>
<protein>
    <submittedName>
        <fullName evidence="1">Uncharacterized protein</fullName>
    </submittedName>
</protein>